<organism evidence="22 23">
    <name type="scientific">Alsobacter metallidurans</name>
    <dbReference type="NCBI Taxonomy" id="340221"/>
    <lineage>
        <taxon>Bacteria</taxon>
        <taxon>Pseudomonadati</taxon>
        <taxon>Pseudomonadota</taxon>
        <taxon>Alphaproteobacteria</taxon>
        <taxon>Hyphomicrobiales</taxon>
        <taxon>Alsobacteraceae</taxon>
        <taxon>Alsobacter</taxon>
    </lineage>
</organism>
<comment type="cofactor">
    <cofactor evidence="1">
        <name>FAD</name>
        <dbReference type="ChEBI" id="CHEBI:57692"/>
    </cofactor>
</comment>
<dbReference type="InterPro" id="IPR006311">
    <property type="entry name" value="TAT_signal"/>
</dbReference>
<keyword evidence="9 17" id="KW-0479">Metal-binding</keyword>
<feature type="binding site" description="type 1 copper site" evidence="17">
    <location>
        <position position="168"/>
    </location>
    <ligand>
        <name>Cu cation</name>
        <dbReference type="ChEBI" id="CHEBI:23378"/>
        <label>1</label>
    </ligand>
</feature>
<dbReference type="CDD" id="cd11020">
    <property type="entry name" value="CuRO_1_CuNIR"/>
    <property type="match status" value="1"/>
</dbReference>
<dbReference type="EC" id="1.7.2.1" evidence="6 18"/>
<evidence type="ECO:0000256" key="15">
    <source>
        <dbReference type="ARBA" id="ARBA00023063"/>
    </source>
</evidence>
<evidence type="ECO:0000256" key="16">
    <source>
        <dbReference type="ARBA" id="ARBA00049340"/>
    </source>
</evidence>
<keyword evidence="15" id="KW-0534">Nitrate assimilation</keyword>
<dbReference type="GO" id="GO:0042597">
    <property type="term" value="C:periplasmic space"/>
    <property type="evidence" value="ECO:0007669"/>
    <property type="project" value="UniProtKB-SubCell"/>
</dbReference>
<evidence type="ECO:0000256" key="1">
    <source>
        <dbReference type="ARBA" id="ARBA00001974"/>
    </source>
</evidence>
<comment type="subcellular location">
    <subcellularLocation>
        <location evidence="2">Periplasm</location>
    </subcellularLocation>
</comment>
<comment type="subunit">
    <text evidence="5 18">Homotrimer.</text>
</comment>
<evidence type="ECO:0000256" key="14">
    <source>
        <dbReference type="ARBA" id="ARBA00023008"/>
    </source>
</evidence>
<evidence type="ECO:0000256" key="4">
    <source>
        <dbReference type="ARBA" id="ARBA00010609"/>
    </source>
</evidence>
<evidence type="ECO:0000256" key="2">
    <source>
        <dbReference type="ARBA" id="ARBA00004418"/>
    </source>
</evidence>
<gene>
    <name evidence="22" type="primary">nirK</name>
    <name evidence="22" type="ORF">GCM10007036_11070</name>
</gene>
<keyword evidence="10" id="KW-0677">Repeat</keyword>
<dbReference type="Gene3D" id="2.60.40.420">
    <property type="entry name" value="Cupredoxins - blue copper proteins"/>
    <property type="match status" value="2"/>
</dbReference>
<evidence type="ECO:0000256" key="9">
    <source>
        <dbReference type="ARBA" id="ARBA00022723"/>
    </source>
</evidence>
<comment type="catalytic activity">
    <reaction evidence="16 18">
        <text>nitric oxide + Fe(III)-[cytochrome c] + H2O = Fe(II)-[cytochrome c] + nitrite + 2 H(+)</text>
        <dbReference type="Rhea" id="RHEA:15233"/>
        <dbReference type="Rhea" id="RHEA-COMP:10350"/>
        <dbReference type="Rhea" id="RHEA-COMP:14399"/>
        <dbReference type="ChEBI" id="CHEBI:15377"/>
        <dbReference type="ChEBI" id="CHEBI:15378"/>
        <dbReference type="ChEBI" id="CHEBI:16301"/>
        <dbReference type="ChEBI" id="CHEBI:16480"/>
        <dbReference type="ChEBI" id="CHEBI:29033"/>
        <dbReference type="ChEBI" id="CHEBI:29034"/>
        <dbReference type="EC" id="1.7.2.1"/>
    </reaction>
</comment>
<keyword evidence="14 17" id="KW-0186">Copper</keyword>
<feature type="binding site" description="type 1 copper site" evidence="17">
    <location>
        <position position="157"/>
    </location>
    <ligand>
        <name>Cu cation</name>
        <dbReference type="ChEBI" id="CHEBI:23378"/>
        <label>1</label>
    </ligand>
</feature>
<keyword evidence="12" id="KW-0274">FAD</keyword>
<evidence type="ECO:0000259" key="21">
    <source>
        <dbReference type="Pfam" id="PF07732"/>
    </source>
</evidence>
<evidence type="ECO:0000256" key="19">
    <source>
        <dbReference type="SAM" id="MobiDB-lite"/>
    </source>
</evidence>
<keyword evidence="18" id="KW-0732">Signal</keyword>
<dbReference type="InterPro" id="IPR008972">
    <property type="entry name" value="Cupredoxin"/>
</dbReference>
<accession>A0A917I5L9</accession>
<feature type="binding site" description="type 2 copper site" evidence="17">
    <location>
        <position position="173"/>
    </location>
    <ligand>
        <name>Cu cation</name>
        <dbReference type="ChEBI" id="CHEBI:23378"/>
        <label>2</label>
    </ligand>
</feature>
<dbReference type="InterPro" id="IPR001117">
    <property type="entry name" value="Cu-oxidase_2nd"/>
</dbReference>
<feature type="binding site" description="type 1 copper site" evidence="17">
    <location>
        <position position="122"/>
    </location>
    <ligand>
        <name>Cu cation</name>
        <dbReference type="ChEBI" id="CHEBI:23378"/>
        <label>1</label>
    </ligand>
</feature>
<dbReference type="SUPFAM" id="SSF49503">
    <property type="entry name" value="Cupredoxins"/>
    <property type="match status" value="2"/>
</dbReference>
<feature type="binding site" description="type 1 copper site" evidence="17">
    <location>
        <position position="329"/>
    </location>
    <ligand>
        <name>Cu cation</name>
        <dbReference type="ChEBI" id="CHEBI:23378"/>
        <label>1</label>
    </ligand>
</feature>
<reference evidence="22" key="2">
    <citation type="submission" date="2020-09" db="EMBL/GenBank/DDBJ databases">
        <authorList>
            <person name="Sun Q."/>
            <person name="Zhou Y."/>
        </authorList>
    </citation>
    <scope>NUCLEOTIDE SEQUENCE</scope>
    <source>
        <strain evidence="22">CGMCC 1.12214</strain>
    </source>
</reference>
<dbReference type="Proteomes" id="UP000603912">
    <property type="component" value="Unassembled WGS sequence"/>
</dbReference>
<evidence type="ECO:0000256" key="13">
    <source>
        <dbReference type="ARBA" id="ARBA00023002"/>
    </source>
</evidence>
<comment type="cofactor">
    <cofactor evidence="18">
        <name>Cu(+)</name>
        <dbReference type="ChEBI" id="CHEBI:49552"/>
    </cofactor>
    <text evidence="18">Binds 1 Cu(+) ion.</text>
</comment>
<keyword evidence="13 18" id="KW-0560">Oxidoreductase</keyword>
<protein>
    <recommendedName>
        <fullName evidence="7 18">Copper-containing nitrite reductase</fullName>
        <ecNumber evidence="6 18">1.7.2.1</ecNumber>
    </recommendedName>
</protein>
<dbReference type="NCBIfam" id="TIGR02376">
    <property type="entry name" value="Cu_nitrite_red"/>
    <property type="match status" value="1"/>
</dbReference>
<feature type="signal peptide" evidence="18">
    <location>
        <begin position="1"/>
        <end position="28"/>
    </location>
</feature>
<keyword evidence="11" id="KW-0574">Periplasm</keyword>
<feature type="region of interest" description="Disordered" evidence="19">
    <location>
        <begin position="360"/>
        <end position="379"/>
    </location>
</feature>
<dbReference type="Pfam" id="PF00394">
    <property type="entry name" value="Cu-oxidase"/>
    <property type="match status" value="1"/>
</dbReference>
<comment type="caution">
    <text evidence="22">The sequence shown here is derived from an EMBL/GenBank/DDBJ whole genome shotgun (WGS) entry which is preliminary data.</text>
</comment>
<proteinExistence type="inferred from homology"/>
<dbReference type="GO" id="GO:0042128">
    <property type="term" value="P:nitrate assimilation"/>
    <property type="evidence" value="ECO:0007669"/>
    <property type="project" value="UniProtKB-KW"/>
</dbReference>
<evidence type="ECO:0000256" key="8">
    <source>
        <dbReference type="ARBA" id="ARBA00022630"/>
    </source>
</evidence>
<evidence type="ECO:0000313" key="22">
    <source>
        <dbReference type="EMBL" id="GGH12873.1"/>
    </source>
</evidence>
<comment type="cofactor">
    <cofactor evidence="18">
        <name>Cu(2+)</name>
        <dbReference type="ChEBI" id="CHEBI:29036"/>
    </cofactor>
    <text evidence="18">Binds 1 Cu(+) ion.</text>
</comment>
<evidence type="ECO:0000256" key="11">
    <source>
        <dbReference type="ARBA" id="ARBA00022764"/>
    </source>
</evidence>
<feature type="domain" description="Plastocyanin-like" evidence="21">
    <location>
        <begin position="76"/>
        <end position="183"/>
    </location>
</feature>
<dbReference type="InterPro" id="IPR001287">
    <property type="entry name" value="NO2-reductase_Cu"/>
</dbReference>
<feature type="chain" id="PRO_5038168719" description="Copper-containing nitrite reductase" evidence="18">
    <location>
        <begin position="29"/>
        <end position="379"/>
    </location>
</feature>
<comment type="pathway">
    <text evidence="3">Nitrogen metabolism; nitrate reduction (denitrification); dinitrogen from nitrate: step 2/4.</text>
</comment>
<dbReference type="Pfam" id="PF07732">
    <property type="entry name" value="Cu-oxidase_3"/>
    <property type="match status" value="1"/>
</dbReference>
<reference evidence="22" key="1">
    <citation type="journal article" date="2014" name="Int. J. Syst. Evol. Microbiol.">
        <title>Complete genome sequence of Corynebacterium casei LMG S-19264T (=DSM 44701T), isolated from a smear-ripened cheese.</title>
        <authorList>
            <consortium name="US DOE Joint Genome Institute (JGI-PGF)"/>
            <person name="Walter F."/>
            <person name="Albersmeier A."/>
            <person name="Kalinowski J."/>
            <person name="Ruckert C."/>
        </authorList>
    </citation>
    <scope>NUCLEOTIDE SEQUENCE</scope>
    <source>
        <strain evidence="22">CGMCC 1.12214</strain>
    </source>
</reference>
<dbReference type="AlphaFoldDB" id="A0A917I5L9"/>
<dbReference type="EMBL" id="BMES01000001">
    <property type="protein sequence ID" value="GGH12873.1"/>
    <property type="molecule type" value="Genomic_DNA"/>
</dbReference>
<dbReference type="PROSITE" id="PS51318">
    <property type="entry name" value="TAT"/>
    <property type="match status" value="1"/>
</dbReference>
<evidence type="ECO:0000256" key="3">
    <source>
        <dbReference type="ARBA" id="ARBA00005127"/>
    </source>
</evidence>
<evidence type="ECO:0000259" key="20">
    <source>
        <dbReference type="Pfam" id="PF00394"/>
    </source>
</evidence>
<dbReference type="InterPro" id="IPR011707">
    <property type="entry name" value="Cu-oxidase-like_N"/>
</dbReference>
<evidence type="ECO:0000256" key="12">
    <source>
        <dbReference type="ARBA" id="ARBA00022827"/>
    </source>
</evidence>
<evidence type="ECO:0000256" key="6">
    <source>
        <dbReference type="ARBA" id="ARBA00011882"/>
    </source>
</evidence>
<evidence type="ECO:0000256" key="17">
    <source>
        <dbReference type="PIRSR" id="PIRSR601287-1"/>
    </source>
</evidence>
<feature type="binding site" description="type 1 copper site" evidence="17">
    <location>
        <position position="117"/>
    </location>
    <ligand>
        <name>Cu cation</name>
        <dbReference type="ChEBI" id="CHEBI:23378"/>
        <label>1</label>
    </ligand>
</feature>
<evidence type="ECO:0000256" key="5">
    <source>
        <dbReference type="ARBA" id="ARBA00011233"/>
    </source>
</evidence>
<evidence type="ECO:0000313" key="23">
    <source>
        <dbReference type="Proteomes" id="UP000603912"/>
    </source>
</evidence>
<sequence length="379" mass="41188">MENAMFTRRTMMAAAALATLVAAVPALADDLAKLPREQVELVAPPFIHAHEQATKAGPKVLQFKMTIQEKELVIDNEGTKIHAMTFNGSVPGPLMVAHQGDYVELTLINPDTNMMAHNIDFHSATGGLGGGELTMVNPGEQVVLRWKADRAGVFVYHCAPGGSMIPWHVTSGMNGAVMVLPREGLKDDTGKPLHYDKAFYIGEQDFYVPRDENGKFKSYESAGDAYPDQAEVMRKLIPSHEVFNGKVGSLTGKNALTAKVGEQVLLVHSQANRDTRPHLIGGHGDFVWETGKFANRPEKDLETWFIRGGSAGAALYTFKQPGIYAYVNHNLIEAVELGATAHFKVEGTWNDDLMKQVSPPSPILSGAKTGALDAPAHKH</sequence>
<feature type="domain" description="Plastocyanin-like" evidence="20">
    <location>
        <begin position="198"/>
        <end position="348"/>
    </location>
</feature>
<comment type="similarity">
    <text evidence="4 18">Belongs to the multicopper oxidase family.</text>
</comment>
<evidence type="ECO:0000256" key="18">
    <source>
        <dbReference type="RuleBase" id="RU365025"/>
    </source>
</evidence>
<dbReference type="PRINTS" id="PR00695">
    <property type="entry name" value="CUNO2RDTASE"/>
</dbReference>
<dbReference type="GO" id="GO:0005507">
    <property type="term" value="F:copper ion binding"/>
    <property type="evidence" value="ECO:0007669"/>
    <property type="project" value="InterPro"/>
</dbReference>
<name>A0A917I5L9_9HYPH</name>
<evidence type="ECO:0000256" key="7">
    <source>
        <dbReference type="ARBA" id="ARBA00017290"/>
    </source>
</evidence>
<feature type="binding site" description="type 1 copper site" evidence="17">
    <location>
        <position position="158"/>
    </location>
    <ligand>
        <name>Cu cation</name>
        <dbReference type="ChEBI" id="CHEBI:23378"/>
        <label>1</label>
    </ligand>
</feature>
<dbReference type="GO" id="GO:0050421">
    <property type="term" value="F:nitrite reductase (NO-forming) activity"/>
    <property type="evidence" value="ECO:0007669"/>
    <property type="project" value="UniProtKB-EC"/>
</dbReference>
<keyword evidence="23" id="KW-1185">Reference proteome</keyword>
<keyword evidence="8" id="KW-0285">Flavoprotein</keyword>
<evidence type="ECO:0000256" key="10">
    <source>
        <dbReference type="ARBA" id="ARBA00022737"/>
    </source>
</evidence>